<feature type="compositionally biased region" description="Polar residues" evidence="1">
    <location>
        <begin position="123"/>
        <end position="137"/>
    </location>
</feature>
<organism evidence="2 3">
    <name type="scientific">Macrolepiota fuliginosa MF-IS2</name>
    <dbReference type="NCBI Taxonomy" id="1400762"/>
    <lineage>
        <taxon>Eukaryota</taxon>
        <taxon>Fungi</taxon>
        <taxon>Dikarya</taxon>
        <taxon>Basidiomycota</taxon>
        <taxon>Agaricomycotina</taxon>
        <taxon>Agaricomycetes</taxon>
        <taxon>Agaricomycetidae</taxon>
        <taxon>Agaricales</taxon>
        <taxon>Agaricineae</taxon>
        <taxon>Agaricaceae</taxon>
        <taxon>Macrolepiota</taxon>
    </lineage>
</organism>
<keyword evidence="3" id="KW-1185">Reference proteome</keyword>
<sequence length="237" mass="26351">MSVPIACQPTRRQLTREAACQCHALLSYKPKPKLVFRPEEPRECVEEICDEVFRMSAAILLRFGVPLPPAEIAYFEHINEVNPPHGTTSQHYPVTSRPEYDSPVLTDHGSQEDLKRPQCPCGSGSSPEDLSFNSGTKGPTPVGQRPQSSSPQHLPEILCPVEQLPLLVQDQPQSRSEPEASSKAQPIPQPGPRGNPIVRYIMEDQLKSMGWKDLFKLARVSLFLACPHVEGIDNRLC</sequence>
<evidence type="ECO:0000313" key="2">
    <source>
        <dbReference type="EMBL" id="KAF9451522.1"/>
    </source>
</evidence>
<reference evidence="2" key="1">
    <citation type="submission" date="2020-11" db="EMBL/GenBank/DDBJ databases">
        <authorList>
            <consortium name="DOE Joint Genome Institute"/>
            <person name="Ahrendt S."/>
            <person name="Riley R."/>
            <person name="Andreopoulos W."/>
            <person name="Labutti K."/>
            <person name="Pangilinan J."/>
            <person name="Ruiz-Duenas F.J."/>
            <person name="Barrasa J.M."/>
            <person name="Sanchez-Garcia M."/>
            <person name="Camarero S."/>
            <person name="Miyauchi S."/>
            <person name="Serrano A."/>
            <person name="Linde D."/>
            <person name="Babiker R."/>
            <person name="Drula E."/>
            <person name="Ayuso-Fernandez I."/>
            <person name="Pacheco R."/>
            <person name="Padilla G."/>
            <person name="Ferreira P."/>
            <person name="Barriuso J."/>
            <person name="Kellner H."/>
            <person name="Castanera R."/>
            <person name="Alfaro M."/>
            <person name="Ramirez L."/>
            <person name="Pisabarro A.G."/>
            <person name="Kuo A."/>
            <person name="Tritt A."/>
            <person name="Lipzen A."/>
            <person name="He G."/>
            <person name="Yan M."/>
            <person name="Ng V."/>
            <person name="Cullen D."/>
            <person name="Martin F."/>
            <person name="Rosso M.-N."/>
            <person name="Henrissat B."/>
            <person name="Hibbett D."/>
            <person name="Martinez A.T."/>
            <person name="Grigoriev I.V."/>
        </authorList>
    </citation>
    <scope>NUCLEOTIDE SEQUENCE</scope>
    <source>
        <strain evidence="2">MF-IS2</strain>
    </source>
</reference>
<evidence type="ECO:0000256" key="1">
    <source>
        <dbReference type="SAM" id="MobiDB-lite"/>
    </source>
</evidence>
<dbReference type="AlphaFoldDB" id="A0A9P6C4Q1"/>
<dbReference type="EMBL" id="MU151084">
    <property type="protein sequence ID" value="KAF9451522.1"/>
    <property type="molecule type" value="Genomic_DNA"/>
</dbReference>
<dbReference type="Proteomes" id="UP000807342">
    <property type="component" value="Unassembled WGS sequence"/>
</dbReference>
<dbReference type="OrthoDB" id="10638130at2759"/>
<protein>
    <submittedName>
        <fullName evidence="2">Uncharacterized protein</fullName>
    </submittedName>
</protein>
<proteinExistence type="predicted"/>
<comment type="caution">
    <text evidence="2">The sequence shown here is derived from an EMBL/GenBank/DDBJ whole genome shotgun (WGS) entry which is preliminary data.</text>
</comment>
<gene>
    <name evidence="2" type="ORF">P691DRAFT_354343</name>
</gene>
<evidence type="ECO:0000313" key="3">
    <source>
        <dbReference type="Proteomes" id="UP000807342"/>
    </source>
</evidence>
<accession>A0A9P6C4Q1</accession>
<feature type="region of interest" description="Disordered" evidence="1">
    <location>
        <begin position="170"/>
        <end position="196"/>
    </location>
</feature>
<name>A0A9P6C4Q1_9AGAR</name>
<feature type="region of interest" description="Disordered" evidence="1">
    <location>
        <begin position="80"/>
        <end position="153"/>
    </location>
</feature>